<proteinExistence type="predicted"/>
<evidence type="ECO:0000313" key="2">
    <source>
        <dbReference type="Proteomes" id="UP000603708"/>
    </source>
</evidence>
<sequence>MQDMAAGPAVCADVQQSVSHPVVVRVEAEVGERRLVGRGVREAVDGGHQIDDGLGRQSRHRG</sequence>
<accession>A0A919GG18</accession>
<dbReference type="EMBL" id="BNCD01000014">
    <property type="protein sequence ID" value="GHH83399.1"/>
    <property type="molecule type" value="Genomic_DNA"/>
</dbReference>
<reference evidence="1" key="2">
    <citation type="submission" date="2020-09" db="EMBL/GenBank/DDBJ databases">
        <authorList>
            <person name="Sun Q."/>
            <person name="Ohkuma M."/>
        </authorList>
    </citation>
    <scope>NUCLEOTIDE SEQUENCE</scope>
    <source>
        <strain evidence="1">JCM 5069</strain>
    </source>
</reference>
<dbReference type="Proteomes" id="UP000603708">
    <property type="component" value="Unassembled WGS sequence"/>
</dbReference>
<protein>
    <submittedName>
        <fullName evidence="1">Uncharacterized protein</fullName>
    </submittedName>
</protein>
<dbReference type="AlphaFoldDB" id="A0A919GG18"/>
<organism evidence="1 2">
    <name type="scientific">Streptomyces sulfonofaciens</name>
    <dbReference type="NCBI Taxonomy" id="68272"/>
    <lineage>
        <taxon>Bacteria</taxon>
        <taxon>Bacillati</taxon>
        <taxon>Actinomycetota</taxon>
        <taxon>Actinomycetes</taxon>
        <taxon>Kitasatosporales</taxon>
        <taxon>Streptomycetaceae</taxon>
        <taxon>Streptomyces</taxon>
    </lineage>
</organism>
<name>A0A919GG18_9ACTN</name>
<comment type="caution">
    <text evidence="1">The sequence shown here is derived from an EMBL/GenBank/DDBJ whole genome shotgun (WGS) entry which is preliminary data.</text>
</comment>
<gene>
    <name evidence="1" type="ORF">GCM10018793_45390</name>
</gene>
<evidence type="ECO:0000313" key="1">
    <source>
        <dbReference type="EMBL" id="GHH83399.1"/>
    </source>
</evidence>
<keyword evidence="2" id="KW-1185">Reference proteome</keyword>
<reference evidence="1" key="1">
    <citation type="journal article" date="2014" name="Int. J. Syst. Evol. Microbiol.">
        <title>Complete genome sequence of Corynebacterium casei LMG S-19264T (=DSM 44701T), isolated from a smear-ripened cheese.</title>
        <authorList>
            <consortium name="US DOE Joint Genome Institute (JGI-PGF)"/>
            <person name="Walter F."/>
            <person name="Albersmeier A."/>
            <person name="Kalinowski J."/>
            <person name="Ruckert C."/>
        </authorList>
    </citation>
    <scope>NUCLEOTIDE SEQUENCE</scope>
    <source>
        <strain evidence="1">JCM 5069</strain>
    </source>
</reference>